<dbReference type="PANTHER" id="PTHR42734">
    <property type="entry name" value="METAL TRANSPORT SYSTEM ATP-BINDING PROTEIN TM_0124-RELATED"/>
    <property type="match status" value="1"/>
</dbReference>
<dbReference type="PROSITE" id="PS00211">
    <property type="entry name" value="ABC_TRANSPORTER_1"/>
    <property type="match status" value="1"/>
</dbReference>
<dbReference type="SUPFAM" id="SSF52540">
    <property type="entry name" value="P-loop containing nucleoside triphosphate hydrolases"/>
    <property type="match status" value="1"/>
</dbReference>
<keyword evidence="2" id="KW-0813">Transport</keyword>
<evidence type="ECO:0000256" key="2">
    <source>
        <dbReference type="ARBA" id="ARBA00022448"/>
    </source>
</evidence>
<dbReference type="CDD" id="cd03235">
    <property type="entry name" value="ABC_Metallic_Cations"/>
    <property type="match status" value="1"/>
</dbReference>
<keyword evidence="3" id="KW-0547">Nucleotide-binding</keyword>
<dbReference type="GO" id="GO:0005524">
    <property type="term" value="F:ATP binding"/>
    <property type="evidence" value="ECO:0007669"/>
    <property type="project" value="UniProtKB-KW"/>
</dbReference>
<protein>
    <submittedName>
        <fullName evidence="6">Metal ABC transporter ATP-binding protein</fullName>
    </submittedName>
</protein>
<dbReference type="InterPro" id="IPR017871">
    <property type="entry name" value="ABC_transporter-like_CS"/>
</dbReference>
<sequence>MLAETAIKIKDLTVAYHGDPVLYNISTEFYYGNRTAIVGPNGAGKSTLLKASLGLTKSLTGQANFYIQGKALNIDQAYKHIAFVPQAQSVDWTFPASVFDVVLMGRYGHLGLGKRPRKADKDIATKNLEKVGLTDFKDRQIAQLSGGQRQRVFLARAFCQEADIIILDEPLAGVDIKTEEIIMDLLSQEAKTGKAIIAVHHDLNTVSQYFDRVLMMNRELIASGPVDQCLTPETIQSAYSQSQGPVQSREGSVDL</sequence>
<dbReference type="AlphaFoldDB" id="A0A9X3FN85"/>
<keyword evidence="7" id="KW-1185">Reference proteome</keyword>
<evidence type="ECO:0000313" key="6">
    <source>
        <dbReference type="EMBL" id="MCZ0725161.1"/>
    </source>
</evidence>
<name>A0A9X3FN85_9LACT</name>
<dbReference type="EMBL" id="JAPRFR010000001">
    <property type="protein sequence ID" value="MCZ0725161.1"/>
    <property type="molecule type" value="Genomic_DNA"/>
</dbReference>
<evidence type="ECO:0000313" key="7">
    <source>
        <dbReference type="Proteomes" id="UP001146670"/>
    </source>
</evidence>
<dbReference type="InterPro" id="IPR003439">
    <property type="entry name" value="ABC_transporter-like_ATP-bd"/>
</dbReference>
<dbReference type="RefSeq" id="WP_268751488.1">
    <property type="nucleotide sequence ID" value="NZ_JAPRFQ010000001.1"/>
</dbReference>
<feature type="domain" description="ABC transporter" evidence="5">
    <location>
        <begin position="7"/>
        <end position="243"/>
    </location>
</feature>
<comment type="similarity">
    <text evidence="1">Belongs to the ABC transporter superfamily.</text>
</comment>
<reference evidence="6" key="1">
    <citation type="submission" date="2022-12" db="EMBL/GenBank/DDBJ databases">
        <title>Description and comparative metabolic analysis of Aerococcus sp. nov., isolated from the feces of a pig.</title>
        <authorList>
            <person name="Chang Y.-H."/>
        </authorList>
    </citation>
    <scope>NUCLEOTIDE SEQUENCE</scope>
    <source>
        <strain evidence="6">YH-aer222</strain>
    </source>
</reference>
<comment type="caution">
    <text evidence="6">The sequence shown here is derived from an EMBL/GenBank/DDBJ whole genome shotgun (WGS) entry which is preliminary data.</text>
</comment>
<evidence type="ECO:0000256" key="1">
    <source>
        <dbReference type="ARBA" id="ARBA00005417"/>
    </source>
</evidence>
<organism evidence="6 7">
    <name type="scientific">Aerococcus kribbianus</name>
    <dbReference type="NCBI Taxonomy" id="2999064"/>
    <lineage>
        <taxon>Bacteria</taxon>
        <taxon>Bacillati</taxon>
        <taxon>Bacillota</taxon>
        <taxon>Bacilli</taxon>
        <taxon>Lactobacillales</taxon>
        <taxon>Aerococcaceae</taxon>
        <taxon>Aerococcus</taxon>
    </lineage>
</organism>
<dbReference type="InterPro" id="IPR050153">
    <property type="entry name" value="Metal_Ion_Import_ABC"/>
</dbReference>
<proteinExistence type="inferred from homology"/>
<dbReference type="Proteomes" id="UP001146670">
    <property type="component" value="Unassembled WGS sequence"/>
</dbReference>
<dbReference type="SMART" id="SM00382">
    <property type="entry name" value="AAA"/>
    <property type="match status" value="1"/>
</dbReference>
<keyword evidence="4 6" id="KW-0067">ATP-binding</keyword>
<evidence type="ECO:0000259" key="5">
    <source>
        <dbReference type="PROSITE" id="PS50893"/>
    </source>
</evidence>
<dbReference type="PANTHER" id="PTHR42734:SF5">
    <property type="entry name" value="IRON TRANSPORT SYSTEM ATP-BINDING PROTEIN HI_0361-RELATED"/>
    <property type="match status" value="1"/>
</dbReference>
<gene>
    <name evidence="6" type="ORF">OW157_01090</name>
</gene>
<dbReference type="FunFam" id="3.40.50.300:FF:000134">
    <property type="entry name" value="Iron-enterobactin ABC transporter ATP-binding protein"/>
    <property type="match status" value="1"/>
</dbReference>
<dbReference type="PROSITE" id="PS50893">
    <property type="entry name" value="ABC_TRANSPORTER_2"/>
    <property type="match status" value="1"/>
</dbReference>
<dbReference type="InterPro" id="IPR003593">
    <property type="entry name" value="AAA+_ATPase"/>
</dbReference>
<dbReference type="Pfam" id="PF00005">
    <property type="entry name" value="ABC_tran"/>
    <property type="match status" value="1"/>
</dbReference>
<evidence type="ECO:0000256" key="4">
    <source>
        <dbReference type="ARBA" id="ARBA00022840"/>
    </source>
</evidence>
<dbReference type="GO" id="GO:0016887">
    <property type="term" value="F:ATP hydrolysis activity"/>
    <property type="evidence" value="ECO:0007669"/>
    <property type="project" value="InterPro"/>
</dbReference>
<accession>A0A9X3FN85</accession>
<evidence type="ECO:0000256" key="3">
    <source>
        <dbReference type="ARBA" id="ARBA00022741"/>
    </source>
</evidence>
<dbReference type="InterPro" id="IPR027417">
    <property type="entry name" value="P-loop_NTPase"/>
</dbReference>
<dbReference type="Gene3D" id="3.40.50.300">
    <property type="entry name" value="P-loop containing nucleotide triphosphate hydrolases"/>
    <property type="match status" value="1"/>
</dbReference>